<name>A0A3P3YMM7_PLABS</name>
<protein>
    <recommendedName>
        <fullName evidence="3">SWIM-type domain-containing protein</fullName>
    </recommendedName>
</protein>
<sequence>MIRLPRVVCRPRLLLPHATRFYAIATDAKTCNRRLHEICSLLFKMFTTSKRSSISSPISGSEKQCALTFWFRSFLLNKNVNAHCFSLPEIGEEIELRLDVVNILKSNEHKRDFLQVSADRPCRVWEICSSCSHSWSCTCPYYLRGHTCKRVLLVAHVLGFWDPTYQIRVLLLLSPENRCDRQIPWRTVQTKIPDTLDRCQTSHSLSCGVFQGLISRVGCTTCCTSMGVFYAFLHHPMERPSSTCARGSLTCDTAVHAKSSLEEEGALAL</sequence>
<dbReference type="AlphaFoldDB" id="A0A3P3YMM7"/>
<keyword evidence="1" id="KW-0496">Mitochondrion</keyword>
<dbReference type="EMBL" id="OVEO01000017">
    <property type="protein sequence ID" value="SPR01481.1"/>
    <property type="molecule type" value="Genomic_DNA"/>
</dbReference>
<proteinExistence type="predicted"/>
<geneLocation type="mitochondrion" evidence="1"/>
<gene>
    <name evidence="1" type="ORF">PLBR_LOCUS8696</name>
</gene>
<reference evidence="1 2" key="1">
    <citation type="submission" date="2018-03" db="EMBL/GenBank/DDBJ databases">
        <authorList>
            <person name="Fogelqvist J."/>
        </authorList>
    </citation>
    <scope>NUCLEOTIDE SEQUENCE [LARGE SCALE GENOMIC DNA]</scope>
</reference>
<organism evidence="1 2">
    <name type="scientific">Plasmodiophora brassicae</name>
    <name type="common">Clubroot disease agent</name>
    <dbReference type="NCBI Taxonomy" id="37360"/>
    <lineage>
        <taxon>Eukaryota</taxon>
        <taxon>Sar</taxon>
        <taxon>Rhizaria</taxon>
        <taxon>Endomyxa</taxon>
        <taxon>Phytomyxea</taxon>
        <taxon>Plasmodiophorida</taxon>
        <taxon>Plasmodiophoridae</taxon>
        <taxon>Plasmodiophora</taxon>
    </lineage>
</organism>
<evidence type="ECO:0000313" key="2">
    <source>
        <dbReference type="Proteomes" id="UP000290189"/>
    </source>
</evidence>
<evidence type="ECO:0008006" key="3">
    <source>
        <dbReference type="Google" id="ProtNLM"/>
    </source>
</evidence>
<accession>A0A3P3YMM7</accession>
<evidence type="ECO:0000313" key="1">
    <source>
        <dbReference type="EMBL" id="SPR01481.1"/>
    </source>
</evidence>
<dbReference type="Proteomes" id="UP000290189">
    <property type="component" value="Unassembled WGS sequence"/>
</dbReference>